<feature type="region of interest" description="Disordered" evidence="5">
    <location>
        <begin position="68"/>
        <end position="102"/>
    </location>
</feature>
<evidence type="ECO:0000313" key="7">
    <source>
        <dbReference type="EMBL" id="AEH78722.1"/>
    </source>
</evidence>
<evidence type="ECO:0000256" key="2">
    <source>
        <dbReference type="ARBA" id="ARBA00022679"/>
    </source>
</evidence>
<dbReference type="CDD" id="cd16409">
    <property type="entry name" value="ParB_N_like"/>
    <property type="match status" value="1"/>
</dbReference>
<dbReference type="Proteomes" id="UP000009045">
    <property type="component" value="Chromosome"/>
</dbReference>
<dbReference type="InterPro" id="IPR029063">
    <property type="entry name" value="SAM-dependent_MTases_sf"/>
</dbReference>
<dbReference type="Pfam" id="PF02195">
    <property type="entry name" value="ParB_N"/>
    <property type="match status" value="1"/>
</dbReference>
<reference evidence="7 8" key="1">
    <citation type="journal article" date="2011" name="J. Biotechnol.">
        <title>The complete genome sequence of the dominant Sinorhizobium meliloti field isolate SM11 extends the S. meliloti pan-genome.</title>
        <authorList>
            <person name="Schneiker-Bekel S."/>
            <person name="Wibberg D."/>
            <person name="Bekel T."/>
            <person name="Blom J."/>
            <person name="Linke B."/>
            <person name="Neuweger H."/>
            <person name="Stiens M."/>
            <person name="Vorholter F.J."/>
            <person name="Weidner S."/>
            <person name="Goesmann A."/>
            <person name="Puhler A."/>
            <person name="Schluter A."/>
        </authorList>
    </citation>
    <scope>NUCLEOTIDE SEQUENCE [LARGE SCALE GENOMIC DNA]</scope>
    <source>
        <strain evidence="7 8">SM11</strain>
    </source>
</reference>
<name>F7X6N0_SINMM</name>
<evidence type="ECO:0000313" key="8">
    <source>
        <dbReference type="Proteomes" id="UP000009045"/>
    </source>
</evidence>
<dbReference type="SUPFAM" id="SSF110849">
    <property type="entry name" value="ParB/Sulfiredoxin"/>
    <property type="match status" value="1"/>
</dbReference>
<evidence type="ECO:0000256" key="5">
    <source>
        <dbReference type="SAM" id="MobiDB-lite"/>
    </source>
</evidence>
<sequence>MSGAALPKLGPKAREIVDAVLRDGIYRALKESDTAVCRNLNSRQFLGRDKKDGAVWYPTAKLCELAGVTPPEIGQGGEGGPGAPNSRVQPQEGADRLPAPAEAESGRALIRIPLDRIDVGFRLRQADPEKVAALQASFAELGHRTPVSVTRRPDGECFLLSAGLHRLEAARALGWADILAFIEEGDDLDAELWEIDENLCRAELTPADRALFTFRRKEIHLMRHPETGHGGDRRSNGQVGHLKDEAAKSFASETAAATGQSERAIRRDAERGEKISERALRQIRGTRHDTGVTLDRLKGLTEEQQLAYVEALRAADKRVAEEAKAIRDGKQALSRKIRGAVIRAIAERGTVSAGTMPRAAFPIIYADPPWEQEAWSEERGQDRGLSYPHMPLEEIKSLCAGDASPATCDALLFLWVTANRLDDGIDVLRAWGFDYVTCLVWDKSRIGMGRWVRDRHEILLLGKRGNFPAPIPGTQSASVHAEVKGEHSAKPVYFAEMIERLYPDLPKLELFQRRESLVVGDVRLNGNWTFWGNQAGAPKGEEQSSEDSRDGRACVTKEELAEFKALGAVDGGCMGGGPLLDEMIALGLVWPSDPPQLTVGGAARLRELEDKVKRASDGDAVRCAKSEEA</sequence>
<feature type="domain" description="ParB-like N-terminal" evidence="6">
    <location>
        <begin position="110"/>
        <end position="199"/>
    </location>
</feature>
<dbReference type="PANTHER" id="PTHR12829">
    <property type="entry name" value="N6-ADENOSINE-METHYLTRANSFERASE"/>
    <property type="match status" value="1"/>
</dbReference>
<dbReference type="PATRIC" id="fig|707241.3.peg.1522"/>
<evidence type="ECO:0000256" key="1">
    <source>
        <dbReference type="ARBA" id="ARBA00022603"/>
    </source>
</evidence>
<dbReference type="SMART" id="SM00470">
    <property type="entry name" value="ParB"/>
    <property type="match status" value="1"/>
</dbReference>
<dbReference type="PANTHER" id="PTHR12829:SF7">
    <property type="entry name" value="N6-ADENOSINE-METHYLTRANSFERASE CATALYTIC SUBUNIT"/>
    <property type="match status" value="1"/>
</dbReference>
<dbReference type="PROSITE" id="PS51143">
    <property type="entry name" value="MT_A70"/>
    <property type="match status" value="1"/>
</dbReference>
<dbReference type="SUPFAM" id="SSF53335">
    <property type="entry name" value="S-adenosyl-L-methionine-dependent methyltransferases"/>
    <property type="match status" value="1"/>
</dbReference>
<keyword evidence="3" id="KW-0949">S-adenosyl-L-methionine</keyword>
<feature type="region of interest" description="Disordered" evidence="5">
    <location>
        <begin position="249"/>
        <end position="271"/>
    </location>
</feature>
<dbReference type="InterPro" id="IPR007757">
    <property type="entry name" value="MT-A70-like"/>
</dbReference>
<keyword evidence="1" id="KW-0489">Methyltransferase</keyword>
<dbReference type="KEGG" id="smx:SM11_chr1446"/>
<dbReference type="Gene3D" id="3.90.1530.10">
    <property type="entry name" value="Conserved hypothetical protein from pyrococcus furiosus pfu- 392566-001, ParB domain"/>
    <property type="match status" value="1"/>
</dbReference>
<dbReference type="RefSeq" id="WP_014529399.1">
    <property type="nucleotide sequence ID" value="NC_017325.1"/>
</dbReference>
<dbReference type="EMBL" id="CP001830">
    <property type="protein sequence ID" value="AEH78722.1"/>
    <property type="molecule type" value="Genomic_DNA"/>
</dbReference>
<comment type="similarity">
    <text evidence="4">Belongs to the MT-A70-like family.</text>
</comment>
<gene>
    <name evidence="7" type="ordered locus">SM11_chr1446</name>
</gene>
<proteinExistence type="inferred from homology"/>
<evidence type="ECO:0000256" key="3">
    <source>
        <dbReference type="ARBA" id="ARBA00022691"/>
    </source>
</evidence>
<dbReference type="HOGENOM" id="CLU_029614_0_0_5"/>
<feature type="compositionally biased region" description="Low complexity" evidence="5">
    <location>
        <begin position="249"/>
        <end position="258"/>
    </location>
</feature>
<dbReference type="GO" id="GO:0032259">
    <property type="term" value="P:methylation"/>
    <property type="evidence" value="ECO:0007669"/>
    <property type="project" value="UniProtKB-KW"/>
</dbReference>
<dbReference type="InterPro" id="IPR036086">
    <property type="entry name" value="ParB/Sulfiredoxin_sf"/>
</dbReference>
<organism evidence="7 8">
    <name type="scientific">Sinorhizobium meliloti (strain SM11)</name>
    <dbReference type="NCBI Taxonomy" id="707241"/>
    <lineage>
        <taxon>Bacteria</taxon>
        <taxon>Pseudomonadati</taxon>
        <taxon>Pseudomonadota</taxon>
        <taxon>Alphaproteobacteria</taxon>
        <taxon>Hyphomicrobiales</taxon>
        <taxon>Rhizobiaceae</taxon>
        <taxon>Sinorhizobium/Ensifer group</taxon>
        <taxon>Sinorhizobium</taxon>
    </lineage>
</organism>
<dbReference type="Pfam" id="PF05063">
    <property type="entry name" value="MT-A70"/>
    <property type="match status" value="1"/>
</dbReference>
<dbReference type="InterPro" id="IPR003115">
    <property type="entry name" value="ParB_N"/>
</dbReference>
<keyword evidence="2" id="KW-0808">Transferase</keyword>
<protein>
    <submittedName>
        <fullName evidence="7">MT-A70 family protein</fullName>
    </submittedName>
</protein>
<dbReference type="AlphaFoldDB" id="F7X6N0"/>
<dbReference type="GO" id="GO:0008168">
    <property type="term" value="F:methyltransferase activity"/>
    <property type="evidence" value="ECO:0007669"/>
    <property type="project" value="UniProtKB-KW"/>
</dbReference>
<evidence type="ECO:0000256" key="4">
    <source>
        <dbReference type="PROSITE-ProRule" id="PRU00489"/>
    </source>
</evidence>
<accession>F7X6N0</accession>
<evidence type="ECO:0000259" key="6">
    <source>
        <dbReference type="SMART" id="SM00470"/>
    </source>
</evidence>